<feature type="compositionally biased region" description="Polar residues" evidence="1">
    <location>
        <begin position="145"/>
        <end position="154"/>
    </location>
</feature>
<comment type="caution">
    <text evidence="3">The sequence shown here is derived from an EMBL/GenBank/DDBJ whole genome shotgun (WGS) entry which is preliminary data.</text>
</comment>
<dbReference type="AlphaFoldDB" id="A0A9W6BR68"/>
<evidence type="ECO:0000313" key="3">
    <source>
        <dbReference type="EMBL" id="GLC56568.1"/>
    </source>
</evidence>
<sequence length="312" mass="34206">MPAVKQQFTLPSMHLSKNNMLRIIYDSTNRAIDDISAPALQDAIFVSYRVRQSLDGGYDSGLLDDQDRRVWIHRYNISFNGKASWFDRPFVISSMAEDKAPPIANRSFTQMFPAGTVGGFTVTVNRRTDTNATVTLCRFVTNVESRADSTCSDGQDNDCDGLVDMDDIDCKESPPPLPPSPRPPPPLPDSPPPPPPGMPSPPPPPSPPPLRPPNRPRTPPPPPRPPPPPPKPRRPPSPPKPRRKSPPPPRPRSRTTTKRDDEEFPYDSAGSAAHCHTCVVMCIVLASLCTVLQYWSTAPCDGRGRATDGNNG</sequence>
<protein>
    <recommendedName>
        <fullName evidence="2">Peptidase M11 gametolysin domain-containing protein</fullName>
    </recommendedName>
</protein>
<feature type="compositionally biased region" description="Basic residues" evidence="1">
    <location>
        <begin position="240"/>
        <end position="256"/>
    </location>
</feature>
<dbReference type="PRINTS" id="PR01217">
    <property type="entry name" value="PRICHEXTENSN"/>
</dbReference>
<accession>A0A9W6BR68</accession>
<feature type="domain" description="Peptidase M11 gametolysin" evidence="2">
    <location>
        <begin position="5"/>
        <end position="81"/>
    </location>
</feature>
<name>A0A9W6BR68_9CHLO</name>
<feature type="compositionally biased region" description="Pro residues" evidence="1">
    <location>
        <begin position="173"/>
        <end position="239"/>
    </location>
</feature>
<evidence type="ECO:0000313" key="4">
    <source>
        <dbReference type="Proteomes" id="UP001165080"/>
    </source>
</evidence>
<organism evidence="3 4">
    <name type="scientific">Pleodorina starrii</name>
    <dbReference type="NCBI Taxonomy" id="330485"/>
    <lineage>
        <taxon>Eukaryota</taxon>
        <taxon>Viridiplantae</taxon>
        <taxon>Chlorophyta</taxon>
        <taxon>core chlorophytes</taxon>
        <taxon>Chlorophyceae</taxon>
        <taxon>CS clade</taxon>
        <taxon>Chlamydomonadales</taxon>
        <taxon>Volvocaceae</taxon>
        <taxon>Pleodorina</taxon>
    </lineage>
</organism>
<evidence type="ECO:0000259" key="2">
    <source>
        <dbReference type="Pfam" id="PF05548"/>
    </source>
</evidence>
<gene>
    <name evidence="3" type="primary">PLESTB001683</name>
    <name evidence="3" type="ORF">PLESTB_001122000</name>
</gene>
<reference evidence="3 4" key="1">
    <citation type="journal article" date="2023" name="Commun. Biol.">
        <title>Reorganization of the ancestral sex-determining regions during the evolution of trioecy in Pleodorina starrii.</title>
        <authorList>
            <person name="Takahashi K."/>
            <person name="Suzuki S."/>
            <person name="Kawai-Toyooka H."/>
            <person name="Yamamoto K."/>
            <person name="Hamaji T."/>
            <person name="Ootsuki R."/>
            <person name="Yamaguchi H."/>
            <person name="Kawachi M."/>
            <person name="Higashiyama T."/>
            <person name="Nozaki H."/>
        </authorList>
    </citation>
    <scope>NUCLEOTIDE SEQUENCE [LARGE SCALE GENOMIC DNA]</scope>
    <source>
        <strain evidence="3 4">NIES-4479</strain>
    </source>
</reference>
<keyword evidence="4" id="KW-1185">Reference proteome</keyword>
<feature type="compositionally biased region" description="Acidic residues" evidence="1">
    <location>
        <begin position="155"/>
        <end position="169"/>
    </location>
</feature>
<evidence type="ECO:0000256" key="1">
    <source>
        <dbReference type="SAM" id="MobiDB-lite"/>
    </source>
</evidence>
<dbReference type="InterPro" id="IPR008752">
    <property type="entry name" value="Peptidase_M11"/>
</dbReference>
<feature type="region of interest" description="Disordered" evidence="1">
    <location>
        <begin position="145"/>
        <end position="265"/>
    </location>
</feature>
<dbReference type="Pfam" id="PF05548">
    <property type="entry name" value="Peptidase_M11"/>
    <property type="match status" value="1"/>
</dbReference>
<dbReference type="Proteomes" id="UP001165080">
    <property type="component" value="Unassembled WGS sequence"/>
</dbReference>
<proteinExistence type="predicted"/>
<dbReference type="EMBL" id="BRXU01000016">
    <property type="protein sequence ID" value="GLC56568.1"/>
    <property type="molecule type" value="Genomic_DNA"/>
</dbReference>